<evidence type="ECO:0000256" key="2">
    <source>
        <dbReference type="ARBA" id="ARBA00022723"/>
    </source>
</evidence>
<keyword evidence="4" id="KW-0862">Zinc</keyword>
<evidence type="ECO:0000256" key="5">
    <source>
        <dbReference type="ARBA" id="ARBA00022840"/>
    </source>
</evidence>
<keyword evidence="2" id="KW-0479">Metal-binding</keyword>
<keyword evidence="11" id="KW-1185">Reference proteome</keyword>
<evidence type="ECO:0000256" key="3">
    <source>
        <dbReference type="ARBA" id="ARBA00022741"/>
    </source>
</evidence>
<dbReference type="Gene3D" id="3.40.50.620">
    <property type="entry name" value="HUPs"/>
    <property type="match status" value="1"/>
</dbReference>
<dbReference type="RefSeq" id="WP_261969695.1">
    <property type="nucleotide sequence ID" value="NZ_JAHHZF010000008.1"/>
</dbReference>
<dbReference type="NCBIfam" id="NF004315">
    <property type="entry name" value="PRK05710.1-4"/>
    <property type="match status" value="1"/>
</dbReference>
<comment type="similarity">
    <text evidence="7">Belongs to the class-I aminoacyl-tRNA synthetase family.</text>
</comment>
<comment type="caution">
    <text evidence="10">The sequence shown here is derived from an EMBL/GenBank/DDBJ whole genome shotgun (WGS) entry which is preliminary data.</text>
</comment>
<name>A0A947GC92_9HYPH</name>
<dbReference type="GO" id="GO:0005829">
    <property type="term" value="C:cytosol"/>
    <property type="evidence" value="ECO:0007669"/>
    <property type="project" value="TreeGrafter"/>
</dbReference>
<feature type="region of interest" description="Disordered" evidence="8">
    <location>
        <begin position="114"/>
        <end position="136"/>
    </location>
</feature>
<feature type="region of interest" description="Disordered" evidence="8">
    <location>
        <begin position="290"/>
        <end position="310"/>
    </location>
</feature>
<evidence type="ECO:0000256" key="1">
    <source>
        <dbReference type="ARBA" id="ARBA00022598"/>
    </source>
</evidence>
<dbReference type="GO" id="GO:0004818">
    <property type="term" value="F:glutamate-tRNA ligase activity"/>
    <property type="evidence" value="ECO:0007669"/>
    <property type="project" value="TreeGrafter"/>
</dbReference>
<organism evidence="10 11">
    <name type="scientific">Prosthecodimorpha staleyi</name>
    <dbReference type="NCBI Taxonomy" id="2840188"/>
    <lineage>
        <taxon>Bacteria</taxon>
        <taxon>Pseudomonadati</taxon>
        <taxon>Pseudomonadota</taxon>
        <taxon>Alphaproteobacteria</taxon>
        <taxon>Hyphomicrobiales</taxon>
        <taxon>Ancalomicrobiaceae</taxon>
        <taxon>Prosthecodimorpha</taxon>
    </lineage>
</organism>
<evidence type="ECO:0000259" key="9">
    <source>
        <dbReference type="Pfam" id="PF00749"/>
    </source>
</evidence>
<dbReference type="AlphaFoldDB" id="A0A947GC92"/>
<dbReference type="Proteomes" id="UP000766595">
    <property type="component" value="Unassembled WGS sequence"/>
</dbReference>
<dbReference type="SUPFAM" id="SSF52374">
    <property type="entry name" value="Nucleotidylyl transferase"/>
    <property type="match status" value="1"/>
</dbReference>
<dbReference type="EC" id="6.1.1.-" evidence="10"/>
<dbReference type="InterPro" id="IPR000924">
    <property type="entry name" value="Glu/Gln-tRNA-synth"/>
</dbReference>
<evidence type="ECO:0000256" key="4">
    <source>
        <dbReference type="ARBA" id="ARBA00022833"/>
    </source>
</evidence>
<keyword evidence="1 7" id="KW-0436">Ligase</keyword>
<keyword evidence="7" id="KW-0648">Protein biosynthesis</keyword>
<reference evidence="10 11" key="1">
    <citation type="submission" date="2021-06" db="EMBL/GenBank/DDBJ databases">
        <authorList>
            <person name="Grouzdev D.S."/>
            <person name="Koziaeva V."/>
        </authorList>
    </citation>
    <scope>NUCLEOTIDE SEQUENCE [LARGE SCALE GENOMIC DNA]</scope>
    <source>
        <strain evidence="10 11">22</strain>
    </source>
</reference>
<evidence type="ECO:0000313" key="11">
    <source>
        <dbReference type="Proteomes" id="UP000766595"/>
    </source>
</evidence>
<dbReference type="InterPro" id="IPR001412">
    <property type="entry name" value="aa-tRNA-synth_I_CS"/>
</dbReference>
<evidence type="ECO:0000256" key="6">
    <source>
        <dbReference type="ARBA" id="ARBA00023146"/>
    </source>
</evidence>
<accession>A0A947GC92</accession>
<evidence type="ECO:0000256" key="8">
    <source>
        <dbReference type="SAM" id="MobiDB-lite"/>
    </source>
</evidence>
<dbReference type="InterPro" id="IPR014729">
    <property type="entry name" value="Rossmann-like_a/b/a_fold"/>
</dbReference>
<feature type="domain" description="Glutamyl/glutaminyl-tRNA synthetase class Ib catalytic" evidence="9">
    <location>
        <begin position="7"/>
        <end position="285"/>
    </location>
</feature>
<dbReference type="PANTHER" id="PTHR43311">
    <property type="entry name" value="GLUTAMATE--TRNA LIGASE"/>
    <property type="match status" value="1"/>
</dbReference>
<dbReference type="PROSITE" id="PS00178">
    <property type="entry name" value="AA_TRNA_LIGASE_I"/>
    <property type="match status" value="1"/>
</dbReference>
<dbReference type="InterPro" id="IPR020058">
    <property type="entry name" value="Glu/Gln-tRNA-synth_Ib_cat-dom"/>
</dbReference>
<dbReference type="GO" id="GO:0006424">
    <property type="term" value="P:glutamyl-tRNA aminoacylation"/>
    <property type="evidence" value="ECO:0007669"/>
    <property type="project" value="TreeGrafter"/>
</dbReference>
<dbReference type="EMBL" id="JAHHZF010000008">
    <property type="protein sequence ID" value="MBT9291123.1"/>
    <property type="molecule type" value="Genomic_DNA"/>
</dbReference>
<protein>
    <submittedName>
        <fullName evidence="10">tRNA glutamyl-Q(34) synthetase GluQRS</fullName>
        <ecNumber evidence="10">6.1.1.-</ecNumber>
    </submittedName>
</protein>
<evidence type="ECO:0000313" key="10">
    <source>
        <dbReference type="EMBL" id="MBT9291123.1"/>
    </source>
</evidence>
<feature type="compositionally biased region" description="Basic and acidic residues" evidence="8">
    <location>
        <begin position="114"/>
        <end position="125"/>
    </location>
</feature>
<sequence length="310" mass="33860">MTRPVFRFAPSPNGDLHLGHAFSALTDFRAANAAGGRFLLRMEDIDTTRCRPEFEAGILADLAWLGLRWETPVRRQSEHFADYAAALARLTDIGLVYPAFLSRGAIKARVEAAEADGRAWPRDPDGAPLDPGDDRDLDAAEAERRIAAGAPFAWRLRMAKACAAAGDGLAWQEEGEGPGGETGRVAAEPERWGDVILARRDTPTSYHLAVVVDDALQGVTHVVRGRDLFHATSVHRLLQRLLGLPEPVYRHHRLILDGSGRKLSKSLRDTSLAALRASGATPADICRMVGLEPEAEPNRTGSVSRTERRR</sequence>
<evidence type="ECO:0000256" key="7">
    <source>
        <dbReference type="RuleBase" id="RU363037"/>
    </source>
</evidence>
<proteinExistence type="inferred from homology"/>
<gene>
    <name evidence="10" type="primary">gluQRS</name>
    <name evidence="10" type="ORF">KL771_16775</name>
</gene>
<dbReference type="GO" id="GO:0005524">
    <property type="term" value="F:ATP binding"/>
    <property type="evidence" value="ECO:0007669"/>
    <property type="project" value="UniProtKB-KW"/>
</dbReference>
<keyword evidence="3 7" id="KW-0547">Nucleotide-binding</keyword>
<dbReference type="PANTHER" id="PTHR43311:SF1">
    <property type="entry name" value="GLUTAMYL-Q TRNA(ASP) SYNTHETASE"/>
    <property type="match status" value="1"/>
</dbReference>
<keyword evidence="5 7" id="KW-0067">ATP-binding</keyword>
<dbReference type="InterPro" id="IPR049940">
    <property type="entry name" value="GluQ/Sye"/>
</dbReference>
<dbReference type="Pfam" id="PF00749">
    <property type="entry name" value="tRNA-synt_1c"/>
    <property type="match status" value="1"/>
</dbReference>
<dbReference type="PRINTS" id="PR00987">
    <property type="entry name" value="TRNASYNTHGLU"/>
</dbReference>
<keyword evidence="6 7" id="KW-0030">Aminoacyl-tRNA synthetase</keyword>